<comment type="caution">
    <text evidence="1">The sequence shown here is derived from an EMBL/GenBank/DDBJ whole genome shotgun (WGS) entry which is preliminary data.</text>
</comment>
<organism evidence="1">
    <name type="scientific">bioreactor metagenome</name>
    <dbReference type="NCBI Taxonomy" id="1076179"/>
    <lineage>
        <taxon>unclassified sequences</taxon>
        <taxon>metagenomes</taxon>
        <taxon>ecological metagenomes</taxon>
    </lineage>
</organism>
<evidence type="ECO:0000313" key="1">
    <source>
        <dbReference type="EMBL" id="MPN04542.1"/>
    </source>
</evidence>
<gene>
    <name evidence="1" type="ORF">SDC9_151783</name>
</gene>
<protein>
    <submittedName>
        <fullName evidence="1">Uncharacterized protein</fullName>
    </submittedName>
</protein>
<name>A0A645ETJ7_9ZZZZ</name>
<sequence>MQAVEKLSFLTFHVHLKAGDLKDLRLVFQFTFGANFISQAGMGLRVFKKSGDVLSQQFLVTGSKFDDDSFVDAQNSTGFIGDDEQVRDGIKGGFPFLLSTKDRLLNRWVQTGLFCRAHESLIGIMIFLITSSLYRVRIILVQ</sequence>
<dbReference type="AlphaFoldDB" id="A0A645ETJ7"/>
<dbReference type="EMBL" id="VSSQ01050451">
    <property type="protein sequence ID" value="MPN04542.1"/>
    <property type="molecule type" value="Genomic_DNA"/>
</dbReference>
<reference evidence="1" key="1">
    <citation type="submission" date="2019-08" db="EMBL/GenBank/DDBJ databases">
        <authorList>
            <person name="Kucharzyk K."/>
            <person name="Murdoch R.W."/>
            <person name="Higgins S."/>
            <person name="Loffler F."/>
        </authorList>
    </citation>
    <scope>NUCLEOTIDE SEQUENCE</scope>
</reference>
<accession>A0A645ETJ7</accession>
<proteinExistence type="predicted"/>